<proteinExistence type="predicted"/>
<feature type="domain" description="Rhodanese" evidence="1">
    <location>
        <begin position="8"/>
        <end position="95"/>
    </location>
</feature>
<dbReference type="EMBL" id="CAXAMN010023684">
    <property type="protein sequence ID" value="CAK9079674.1"/>
    <property type="molecule type" value="Genomic_DNA"/>
</dbReference>
<dbReference type="CDD" id="cd00158">
    <property type="entry name" value="RHOD"/>
    <property type="match status" value="1"/>
</dbReference>
<dbReference type="Gene3D" id="3.40.250.10">
    <property type="entry name" value="Rhodanese-like domain"/>
    <property type="match status" value="1"/>
</dbReference>
<dbReference type="PROSITE" id="PS50206">
    <property type="entry name" value="RHODANESE_3"/>
    <property type="match status" value="1"/>
</dbReference>
<dbReference type="InterPro" id="IPR001763">
    <property type="entry name" value="Rhodanese-like_dom"/>
</dbReference>
<dbReference type="Proteomes" id="UP001642484">
    <property type="component" value="Unassembled WGS sequence"/>
</dbReference>
<dbReference type="InterPro" id="IPR050229">
    <property type="entry name" value="GlpE_sulfurtransferase"/>
</dbReference>
<dbReference type="SUPFAM" id="SSF52821">
    <property type="entry name" value="Rhodanese/Cell cycle control phosphatase"/>
    <property type="match status" value="1"/>
</dbReference>
<dbReference type="InterPro" id="IPR036873">
    <property type="entry name" value="Rhodanese-like_dom_sf"/>
</dbReference>
<dbReference type="PANTHER" id="PTHR43031:SF7">
    <property type="entry name" value="NITRIC OXIDE REDUCTASE FLRD-NAD(+) REDUCTASE"/>
    <property type="match status" value="1"/>
</dbReference>
<organism evidence="2 3">
    <name type="scientific">Durusdinium trenchii</name>
    <dbReference type="NCBI Taxonomy" id="1381693"/>
    <lineage>
        <taxon>Eukaryota</taxon>
        <taxon>Sar</taxon>
        <taxon>Alveolata</taxon>
        <taxon>Dinophyceae</taxon>
        <taxon>Suessiales</taxon>
        <taxon>Symbiodiniaceae</taxon>
        <taxon>Durusdinium</taxon>
    </lineage>
</organism>
<dbReference type="Pfam" id="PF00581">
    <property type="entry name" value="Rhodanese"/>
    <property type="match status" value="1"/>
</dbReference>
<dbReference type="PANTHER" id="PTHR43031">
    <property type="entry name" value="FAD-DEPENDENT OXIDOREDUCTASE"/>
    <property type="match status" value="1"/>
</dbReference>
<evidence type="ECO:0000259" key="1">
    <source>
        <dbReference type="PROSITE" id="PS50206"/>
    </source>
</evidence>
<sequence length="189" mass="20685">MGSFDRCAIVIDVREQYEWDAGHVSCATRIQIQKNPTNWRQDVLALAGGNKETPIVTYCAAGVRAQSAVDMLVQEGYTDAVNGGGYSTQLESICQACFSTSRESTSSFDLAASSSFADDLTSTSTVPLMTSGAAELLLCKKHPKISYCKRRKEETSNTSILESTILRFTSFPTVLLLSLFCLRCIRGFH</sequence>
<name>A0ABP0PXY6_9DINO</name>
<accession>A0ABP0PXY6</accession>
<keyword evidence="3" id="KW-1185">Reference proteome</keyword>
<evidence type="ECO:0000313" key="2">
    <source>
        <dbReference type="EMBL" id="CAK9079674.1"/>
    </source>
</evidence>
<evidence type="ECO:0000313" key="3">
    <source>
        <dbReference type="Proteomes" id="UP001642484"/>
    </source>
</evidence>
<gene>
    <name evidence="2" type="ORF">CCMP2556_LOCUS39205</name>
</gene>
<reference evidence="2 3" key="1">
    <citation type="submission" date="2024-02" db="EMBL/GenBank/DDBJ databases">
        <authorList>
            <person name="Chen Y."/>
            <person name="Shah S."/>
            <person name="Dougan E. K."/>
            <person name="Thang M."/>
            <person name="Chan C."/>
        </authorList>
    </citation>
    <scope>NUCLEOTIDE SEQUENCE [LARGE SCALE GENOMIC DNA]</scope>
</reference>
<comment type="caution">
    <text evidence="2">The sequence shown here is derived from an EMBL/GenBank/DDBJ whole genome shotgun (WGS) entry which is preliminary data.</text>
</comment>
<protein>
    <recommendedName>
        <fullName evidence="1">Rhodanese domain-containing protein</fullName>
    </recommendedName>
</protein>